<dbReference type="Pfam" id="PF07729">
    <property type="entry name" value="FCD"/>
    <property type="match status" value="1"/>
</dbReference>
<sequence length="237" mass="26037">MDAPERNGTRTTVTQRAIEQIKSKIAAGELRPGQRLPTERDLAAELGLSRNSMREAIRALTVMGVLEARHGAGIYVTRLEPKDLLETFGVVAEISRGSSLIDLLRVRRILEPAATAIAAARIDEATLETVRSHLDRMAHCERVEDFVAADLAFHQTIVGAAGNPALEAIVAGLSTRTFRARVWRGQRDSGAIPRMRLEHERIYRALLARDPEAARAAAAVHIGEVEDWLRNNIDSIG</sequence>
<comment type="caution">
    <text evidence="5">The sequence shown here is derived from an EMBL/GenBank/DDBJ whole genome shotgun (WGS) entry which is preliminary data.</text>
</comment>
<dbReference type="Gene3D" id="1.10.10.10">
    <property type="entry name" value="Winged helix-like DNA-binding domain superfamily/Winged helix DNA-binding domain"/>
    <property type="match status" value="1"/>
</dbReference>
<dbReference type="RefSeq" id="WP_344586960.1">
    <property type="nucleotide sequence ID" value="NZ_BAAARW010000002.1"/>
</dbReference>
<dbReference type="InterPro" id="IPR000524">
    <property type="entry name" value="Tscrpt_reg_HTH_GntR"/>
</dbReference>
<name>A0ABP5VKI6_9ACTN</name>
<dbReference type="InterPro" id="IPR036388">
    <property type="entry name" value="WH-like_DNA-bd_sf"/>
</dbReference>
<dbReference type="PANTHER" id="PTHR43537:SF5">
    <property type="entry name" value="UXU OPERON TRANSCRIPTIONAL REGULATOR"/>
    <property type="match status" value="1"/>
</dbReference>
<keyword evidence="1" id="KW-0805">Transcription regulation</keyword>
<organism evidence="5 6">
    <name type="scientific">Actinomadura vinacea</name>
    <dbReference type="NCBI Taxonomy" id="115336"/>
    <lineage>
        <taxon>Bacteria</taxon>
        <taxon>Bacillati</taxon>
        <taxon>Actinomycetota</taxon>
        <taxon>Actinomycetes</taxon>
        <taxon>Streptosporangiales</taxon>
        <taxon>Thermomonosporaceae</taxon>
        <taxon>Actinomadura</taxon>
    </lineage>
</organism>
<dbReference type="PANTHER" id="PTHR43537">
    <property type="entry name" value="TRANSCRIPTIONAL REGULATOR, GNTR FAMILY"/>
    <property type="match status" value="1"/>
</dbReference>
<dbReference type="PRINTS" id="PR00035">
    <property type="entry name" value="HTHGNTR"/>
</dbReference>
<keyword evidence="6" id="KW-1185">Reference proteome</keyword>
<dbReference type="Gene3D" id="1.20.120.530">
    <property type="entry name" value="GntR ligand-binding domain-like"/>
    <property type="match status" value="1"/>
</dbReference>
<dbReference type="InterPro" id="IPR008920">
    <property type="entry name" value="TF_FadR/GntR_C"/>
</dbReference>
<feature type="domain" description="HTH gntR-type" evidence="4">
    <location>
        <begin position="11"/>
        <end position="79"/>
    </location>
</feature>
<dbReference type="InterPro" id="IPR011711">
    <property type="entry name" value="GntR_C"/>
</dbReference>
<dbReference type="SUPFAM" id="SSF48008">
    <property type="entry name" value="GntR ligand-binding domain-like"/>
    <property type="match status" value="1"/>
</dbReference>
<keyword evidence="3" id="KW-0804">Transcription</keyword>
<reference evidence="6" key="1">
    <citation type="journal article" date="2019" name="Int. J. Syst. Evol. Microbiol.">
        <title>The Global Catalogue of Microorganisms (GCM) 10K type strain sequencing project: providing services to taxonomists for standard genome sequencing and annotation.</title>
        <authorList>
            <consortium name="The Broad Institute Genomics Platform"/>
            <consortium name="The Broad Institute Genome Sequencing Center for Infectious Disease"/>
            <person name="Wu L."/>
            <person name="Ma J."/>
        </authorList>
    </citation>
    <scope>NUCLEOTIDE SEQUENCE [LARGE SCALE GENOMIC DNA]</scope>
    <source>
        <strain evidence="6">JCM 3325</strain>
    </source>
</reference>
<evidence type="ECO:0000256" key="2">
    <source>
        <dbReference type="ARBA" id="ARBA00023125"/>
    </source>
</evidence>
<evidence type="ECO:0000256" key="1">
    <source>
        <dbReference type="ARBA" id="ARBA00023015"/>
    </source>
</evidence>
<evidence type="ECO:0000313" key="5">
    <source>
        <dbReference type="EMBL" id="GAA2402535.1"/>
    </source>
</evidence>
<keyword evidence="2" id="KW-0238">DNA-binding</keyword>
<dbReference type="CDD" id="cd07377">
    <property type="entry name" value="WHTH_GntR"/>
    <property type="match status" value="1"/>
</dbReference>
<evidence type="ECO:0000313" key="6">
    <source>
        <dbReference type="Proteomes" id="UP001501231"/>
    </source>
</evidence>
<dbReference type="SMART" id="SM00345">
    <property type="entry name" value="HTH_GNTR"/>
    <property type="match status" value="1"/>
</dbReference>
<dbReference type="EMBL" id="BAAARW010000002">
    <property type="protein sequence ID" value="GAA2402535.1"/>
    <property type="molecule type" value="Genomic_DNA"/>
</dbReference>
<evidence type="ECO:0000259" key="4">
    <source>
        <dbReference type="PROSITE" id="PS50949"/>
    </source>
</evidence>
<dbReference type="PROSITE" id="PS50949">
    <property type="entry name" value="HTH_GNTR"/>
    <property type="match status" value="1"/>
</dbReference>
<gene>
    <name evidence="5" type="ORF">GCM10010191_07540</name>
</gene>
<dbReference type="Pfam" id="PF00392">
    <property type="entry name" value="GntR"/>
    <property type="match status" value="1"/>
</dbReference>
<dbReference type="Proteomes" id="UP001501231">
    <property type="component" value="Unassembled WGS sequence"/>
</dbReference>
<evidence type="ECO:0000256" key="3">
    <source>
        <dbReference type="ARBA" id="ARBA00023163"/>
    </source>
</evidence>
<dbReference type="SUPFAM" id="SSF46785">
    <property type="entry name" value="Winged helix' DNA-binding domain"/>
    <property type="match status" value="1"/>
</dbReference>
<accession>A0ABP5VKI6</accession>
<dbReference type="SMART" id="SM00895">
    <property type="entry name" value="FCD"/>
    <property type="match status" value="1"/>
</dbReference>
<protein>
    <submittedName>
        <fullName evidence="5">FadR/GntR family transcriptional regulator</fullName>
    </submittedName>
</protein>
<proteinExistence type="predicted"/>
<dbReference type="InterPro" id="IPR036390">
    <property type="entry name" value="WH_DNA-bd_sf"/>
</dbReference>